<dbReference type="EMBL" id="CP027059">
    <property type="protein sequence ID" value="UQZ81793.1"/>
    <property type="molecule type" value="Genomic_DNA"/>
</dbReference>
<accession>A0ABY4RJQ5</accession>
<dbReference type="InterPro" id="IPR008928">
    <property type="entry name" value="6-hairpin_glycosidase_sf"/>
</dbReference>
<protein>
    <recommendedName>
        <fullName evidence="3">Glycosyl hydrolase</fullName>
    </recommendedName>
</protein>
<name>A0ABY4RJQ5_9BACL</name>
<evidence type="ECO:0008006" key="3">
    <source>
        <dbReference type="Google" id="ProtNLM"/>
    </source>
</evidence>
<reference evidence="1" key="2">
    <citation type="journal article" date="2021" name="J Anim Sci Technol">
        <title>Complete genome sequence of Paenibacillus konkukensis sp. nov. SK3146 as a potential probiotic strain.</title>
        <authorList>
            <person name="Jung H.I."/>
            <person name="Park S."/>
            <person name="Niu K.M."/>
            <person name="Lee S.W."/>
            <person name="Kothari D."/>
            <person name="Yi K.J."/>
            <person name="Kim S.K."/>
        </authorList>
    </citation>
    <scope>NUCLEOTIDE SEQUENCE</scope>
    <source>
        <strain evidence="1">SK3146</strain>
    </source>
</reference>
<sequence>MMSMITKNQKLIPDTLMLEERAGHVLHAIIGMSDEDHQHIPFFAANLLEQPAYLTHGDWDYGSSHGRLIDALVLARHMSGEERGLDIEAKYRENFLGFFKDDGLSYRMKNPKAPWEPTANLIDQRAVILALTSWYMSTGDRKIKSVADKHVAALKRIAVKERDVWYYPASEYTVNGWPSNNAVQLRLAPDPAAFCGRLIMPLLKYHELTGNTDAFELCQYFAALIVQRSGVFNPDGSFNDALAYRSGHFHTRIGTLDALARFAWFTRDASLTHFVKKSYDWALTWSTAFGWTPGDMHDQAFEHETCSLVDLISTGIMLAQSGYTEYWAVVERFLRNHLTESQLLDLDWVVSLDHKDADDVGLKSFYNVAERARGAFAGYSAPNDFCCDKHGGRGHTSDLQTCCIGSGTRGLFMGWSNTMTENNGTVSVNFLLNRGSRWLDVSSHLPHEGKVVLDIHQNIPKLLLRIPDWAGYAKVMIQRELDGTAHTQSGSDPSMWVKQRFLDLGETRKGETITVTFPVSKRQTVEKAMGEEFVTQWRGDDVVHLSPEGTHHPFYNHRQIFDKAPMKMGQYRRLEQEYYW</sequence>
<keyword evidence="2" id="KW-1185">Reference proteome</keyword>
<evidence type="ECO:0000313" key="2">
    <source>
        <dbReference type="Proteomes" id="UP001057134"/>
    </source>
</evidence>
<dbReference type="SUPFAM" id="SSF48208">
    <property type="entry name" value="Six-hairpin glycosidases"/>
    <property type="match status" value="1"/>
</dbReference>
<proteinExistence type="predicted"/>
<organism evidence="1 2">
    <name type="scientific">Paenibacillus konkukensis</name>
    <dbReference type="NCBI Taxonomy" id="2020716"/>
    <lineage>
        <taxon>Bacteria</taxon>
        <taxon>Bacillati</taxon>
        <taxon>Bacillota</taxon>
        <taxon>Bacilli</taxon>
        <taxon>Bacillales</taxon>
        <taxon>Paenibacillaceae</taxon>
        <taxon>Paenibacillus</taxon>
    </lineage>
</organism>
<gene>
    <name evidence="1" type="ORF">SK3146_00949</name>
</gene>
<reference evidence="1" key="1">
    <citation type="submission" date="2018-02" db="EMBL/GenBank/DDBJ databases">
        <authorList>
            <person name="Kim S.-K."/>
            <person name="Jung H.-I."/>
            <person name="Lee S.-W."/>
        </authorList>
    </citation>
    <scope>NUCLEOTIDE SEQUENCE</scope>
    <source>
        <strain evidence="1">SK3146</strain>
    </source>
</reference>
<dbReference type="Proteomes" id="UP001057134">
    <property type="component" value="Chromosome"/>
</dbReference>
<evidence type="ECO:0000313" key="1">
    <source>
        <dbReference type="EMBL" id="UQZ81793.1"/>
    </source>
</evidence>